<dbReference type="GO" id="GO:0008793">
    <property type="term" value="F:aromatic-amino-acid transaminase activity"/>
    <property type="evidence" value="ECO:0007669"/>
    <property type="project" value="UniProtKB-UniRule"/>
</dbReference>
<keyword evidence="5 6" id="KW-0663">Pyridoxal phosphate</keyword>
<dbReference type="InterPro" id="IPR005861">
    <property type="entry name" value="HisP_aminotrans"/>
</dbReference>
<dbReference type="AlphaFoldDB" id="A0A9D2ZR09"/>
<dbReference type="InterPro" id="IPR050106">
    <property type="entry name" value="HistidinolP_aminotransfase"/>
</dbReference>
<dbReference type="GO" id="GO:0000105">
    <property type="term" value="P:L-histidine biosynthetic process"/>
    <property type="evidence" value="ECO:0007669"/>
    <property type="project" value="InterPro"/>
</dbReference>
<protein>
    <recommendedName>
        <fullName evidence="6">Aromatic amino acid aminotransferase</fullName>
        <shortName evidence="6">ArAT</shortName>
        <ecNumber evidence="6">2.6.1.57</ecNumber>
    </recommendedName>
</protein>
<comment type="caution">
    <text evidence="8">The sequence shown here is derived from an EMBL/GenBank/DDBJ whole genome shotgun (WGS) entry which is preliminary data.</text>
</comment>
<name>A0A9D2ZR09_9CORY</name>
<accession>A0A9D2ZR09</accession>
<dbReference type="CDD" id="cd00609">
    <property type="entry name" value="AAT_like"/>
    <property type="match status" value="1"/>
</dbReference>
<dbReference type="Gene3D" id="3.90.1150.10">
    <property type="entry name" value="Aspartate Aminotransferase, domain 1"/>
    <property type="match status" value="1"/>
</dbReference>
<reference evidence="8" key="1">
    <citation type="journal article" date="2021" name="PeerJ">
        <title>Extensive microbial diversity within the chicken gut microbiome revealed by metagenomics and culture.</title>
        <authorList>
            <person name="Gilroy R."/>
            <person name="Ravi A."/>
            <person name="Getino M."/>
            <person name="Pursley I."/>
            <person name="Horton D.L."/>
            <person name="Alikhan N.F."/>
            <person name="Baker D."/>
            <person name="Gharbi K."/>
            <person name="Hall N."/>
            <person name="Watson M."/>
            <person name="Adriaenssens E.M."/>
            <person name="Foster-Nyarko E."/>
            <person name="Jarju S."/>
            <person name="Secka A."/>
            <person name="Antonio M."/>
            <person name="Oren A."/>
            <person name="Chaudhuri R.R."/>
            <person name="La Ragione R."/>
            <person name="Hildebrand F."/>
            <person name="Pallen M.J."/>
        </authorList>
    </citation>
    <scope>NUCLEOTIDE SEQUENCE</scope>
    <source>
        <strain evidence="8">5925</strain>
    </source>
</reference>
<evidence type="ECO:0000256" key="5">
    <source>
        <dbReference type="ARBA" id="ARBA00022898"/>
    </source>
</evidence>
<dbReference type="SUPFAM" id="SSF53383">
    <property type="entry name" value="PLP-dependent transferases"/>
    <property type="match status" value="1"/>
</dbReference>
<dbReference type="PANTHER" id="PTHR43643:SF3">
    <property type="entry name" value="HISTIDINOL-PHOSPHATE AMINOTRANSFERASE"/>
    <property type="match status" value="1"/>
</dbReference>
<dbReference type="EMBL" id="DWUR01000087">
    <property type="protein sequence ID" value="HJD49490.1"/>
    <property type="molecule type" value="Genomic_DNA"/>
</dbReference>
<sequence>MVRSDLSKLPAYVPGKALPDALRLASNEAAAAPLPAVQEAVAKAATGLNRYPDIGVAALRGELAEWLSRTPGAPELTAENIAVGNGSSALCLQAIQATCQDGDEVVFPWRSFEAYPIFAQIAGARPVAVPLSSDYRVDLDAMLAAVTERTKLIFVCNPNNPTGTVVPQAQLVEFLKQVPGDVQVVLDEAYIEYDRSGLAGDAGAKGEGAEGTDVPGDGFAASVNGLALMAQFPNVAVCRTFSKAYGLAGARLGYLAGSEEFVEALIKVAIPFGVNALAQVAGLESIGEEAQQQLQQRVTETINQRERVTESLPEDLRVPSQANFVWLPVGEKAEALEAAMKEEGILTRCFAGEGVRITVTDETETEELIPALRRALAQL</sequence>
<reference evidence="8" key="2">
    <citation type="submission" date="2021-04" db="EMBL/GenBank/DDBJ databases">
        <authorList>
            <person name="Gilroy R."/>
        </authorList>
    </citation>
    <scope>NUCLEOTIDE SEQUENCE</scope>
    <source>
        <strain evidence="8">5925</strain>
    </source>
</reference>
<feature type="modified residue" description="N6-(pyridoxal phosphate)lysine" evidence="6">
    <location>
        <position position="243"/>
    </location>
</feature>
<dbReference type="HAMAP" id="MF_01023">
    <property type="entry name" value="HisC_aminotrans_2"/>
    <property type="match status" value="1"/>
</dbReference>
<keyword evidence="3 6" id="KW-0032">Aminotransferase</keyword>
<evidence type="ECO:0000256" key="1">
    <source>
        <dbReference type="ARBA" id="ARBA00001933"/>
    </source>
</evidence>
<dbReference type="NCBIfam" id="NF002878">
    <property type="entry name" value="PRK03321.1"/>
    <property type="match status" value="1"/>
</dbReference>
<dbReference type="InterPro" id="IPR015422">
    <property type="entry name" value="PyrdxlP-dep_Trfase_small"/>
</dbReference>
<dbReference type="Gene3D" id="3.40.640.10">
    <property type="entry name" value="Type I PLP-dependent aspartate aminotransferase-like (Major domain)"/>
    <property type="match status" value="1"/>
</dbReference>
<comment type="function">
    <text evidence="6">Aminotransferase that catalyzes the conversion of aromatic amino acids and 2-oxoglutarate into corresponding aromatic oxo acids and L-glutamate.</text>
</comment>
<dbReference type="Proteomes" id="UP000823907">
    <property type="component" value="Unassembled WGS sequence"/>
</dbReference>
<comment type="cofactor">
    <cofactor evidence="1 6">
        <name>pyridoxal 5'-phosphate</name>
        <dbReference type="ChEBI" id="CHEBI:597326"/>
    </cofactor>
</comment>
<dbReference type="HAMAP" id="MF_01513">
    <property type="entry name" value="Phe_aminotrans_2"/>
    <property type="match status" value="1"/>
</dbReference>
<keyword evidence="4 6" id="KW-0808">Transferase</keyword>
<evidence type="ECO:0000259" key="7">
    <source>
        <dbReference type="Pfam" id="PF00155"/>
    </source>
</evidence>
<dbReference type="GO" id="GO:0004400">
    <property type="term" value="F:histidinol-phosphate transaminase activity"/>
    <property type="evidence" value="ECO:0007669"/>
    <property type="project" value="InterPro"/>
</dbReference>
<proteinExistence type="inferred from homology"/>
<dbReference type="GO" id="GO:0030170">
    <property type="term" value="F:pyridoxal phosphate binding"/>
    <property type="evidence" value="ECO:0007669"/>
    <property type="project" value="UniProtKB-UniRule"/>
</dbReference>
<evidence type="ECO:0000313" key="8">
    <source>
        <dbReference type="EMBL" id="HJD49490.1"/>
    </source>
</evidence>
<organism evidence="8 9">
    <name type="scientific">Candidatus Corynebacterium intestinavium</name>
    <dbReference type="NCBI Taxonomy" id="2838531"/>
    <lineage>
        <taxon>Bacteria</taxon>
        <taxon>Bacillati</taxon>
        <taxon>Actinomycetota</taxon>
        <taxon>Actinomycetes</taxon>
        <taxon>Mycobacteriales</taxon>
        <taxon>Corynebacteriaceae</taxon>
        <taxon>Corynebacterium</taxon>
    </lineage>
</organism>
<dbReference type="EC" id="2.6.1.57" evidence="6"/>
<feature type="domain" description="Aminotransferase class I/classII large" evidence="7">
    <location>
        <begin position="20"/>
        <end position="371"/>
    </location>
</feature>
<gene>
    <name evidence="6" type="primary">pat</name>
    <name evidence="8" type="ORF">H9907_05265</name>
</gene>
<evidence type="ECO:0000256" key="3">
    <source>
        <dbReference type="ARBA" id="ARBA00022576"/>
    </source>
</evidence>
<evidence type="ECO:0000313" key="9">
    <source>
        <dbReference type="Proteomes" id="UP000823907"/>
    </source>
</evidence>
<comment type="subunit">
    <text evidence="2 6">Homodimer.</text>
</comment>
<dbReference type="Pfam" id="PF00155">
    <property type="entry name" value="Aminotran_1_2"/>
    <property type="match status" value="1"/>
</dbReference>
<dbReference type="InterPro" id="IPR004839">
    <property type="entry name" value="Aminotransferase_I/II_large"/>
</dbReference>
<dbReference type="InterPro" id="IPR015421">
    <property type="entry name" value="PyrdxlP-dep_Trfase_major"/>
</dbReference>
<dbReference type="PANTHER" id="PTHR43643">
    <property type="entry name" value="HISTIDINOL-PHOSPHATE AMINOTRANSFERASE 2"/>
    <property type="match status" value="1"/>
</dbReference>
<comment type="similarity">
    <text evidence="6">Belongs to the class-II pyridoxal-phosphate-dependent aminotransferase family.</text>
</comment>
<comment type="catalytic activity">
    <reaction evidence="6">
        <text>an aromatic L-alpha-amino acid + 2-oxoglutarate = an aromatic oxo-acid + L-glutamate</text>
        <dbReference type="Rhea" id="RHEA:17533"/>
        <dbReference type="ChEBI" id="CHEBI:16810"/>
        <dbReference type="ChEBI" id="CHEBI:29985"/>
        <dbReference type="ChEBI" id="CHEBI:73309"/>
        <dbReference type="ChEBI" id="CHEBI:84824"/>
        <dbReference type="EC" id="2.6.1.57"/>
    </reaction>
</comment>
<dbReference type="InterPro" id="IPR001917">
    <property type="entry name" value="Aminotrans_II_pyridoxalP_BS"/>
</dbReference>
<dbReference type="PROSITE" id="PS00599">
    <property type="entry name" value="AA_TRANSFER_CLASS_2"/>
    <property type="match status" value="1"/>
</dbReference>
<evidence type="ECO:0000256" key="4">
    <source>
        <dbReference type="ARBA" id="ARBA00022679"/>
    </source>
</evidence>
<dbReference type="InterPro" id="IPR015424">
    <property type="entry name" value="PyrdxlP-dep_Trfase"/>
</dbReference>
<evidence type="ECO:0000256" key="6">
    <source>
        <dbReference type="HAMAP-Rule" id="MF_01513"/>
    </source>
</evidence>
<evidence type="ECO:0000256" key="2">
    <source>
        <dbReference type="ARBA" id="ARBA00011738"/>
    </source>
</evidence>
<dbReference type="InterPro" id="IPR024892">
    <property type="entry name" value="ArAT"/>
</dbReference>